<feature type="transmembrane region" description="Helical" evidence="5">
    <location>
        <begin position="99"/>
        <end position="120"/>
    </location>
</feature>
<accession>A0A9P0DLG4</accession>
<dbReference type="InterPro" id="IPR020846">
    <property type="entry name" value="MFS_dom"/>
</dbReference>
<evidence type="ECO:0000256" key="5">
    <source>
        <dbReference type="SAM" id="Phobius"/>
    </source>
</evidence>
<organism evidence="7 8">
    <name type="scientific">Phaedon cochleariae</name>
    <name type="common">Mustard beetle</name>
    <dbReference type="NCBI Taxonomy" id="80249"/>
    <lineage>
        <taxon>Eukaryota</taxon>
        <taxon>Metazoa</taxon>
        <taxon>Ecdysozoa</taxon>
        <taxon>Arthropoda</taxon>
        <taxon>Hexapoda</taxon>
        <taxon>Insecta</taxon>
        <taxon>Pterygota</taxon>
        <taxon>Neoptera</taxon>
        <taxon>Endopterygota</taxon>
        <taxon>Coleoptera</taxon>
        <taxon>Polyphaga</taxon>
        <taxon>Cucujiformia</taxon>
        <taxon>Chrysomeloidea</taxon>
        <taxon>Chrysomelidae</taxon>
        <taxon>Chrysomelinae</taxon>
        <taxon>Chrysomelini</taxon>
        <taxon>Phaedon</taxon>
    </lineage>
</organism>
<feature type="transmembrane region" description="Helical" evidence="5">
    <location>
        <begin position="24"/>
        <end position="49"/>
    </location>
</feature>
<dbReference type="InterPro" id="IPR011701">
    <property type="entry name" value="MFS"/>
</dbReference>
<dbReference type="PROSITE" id="PS50850">
    <property type="entry name" value="MFS"/>
    <property type="match status" value="1"/>
</dbReference>
<name>A0A9P0DLG4_PHACE</name>
<dbReference type="FunFam" id="1.20.1250.20:FF:000423">
    <property type="entry name" value="Putative inorganic phosphate cotransporter-like Protein"/>
    <property type="match status" value="1"/>
</dbReference>
<dbReference type="Proteomes" id="UP001153737">
    <property type="component" value="Chromosome 16"/>
</dbReference>
<feature type="transmembrane region" description="Helical" evidence="5">
    <location>
        <begin position="161"/>
        <end position="180"/>
    </location>
</feature>
<feature type="domain" description="Major facilitator superfamily (MFS) profile" evidence="6">
    <location>
        <begin position="24"/>
        <end position="348"/>
    </location>
</feature>
<comment type="subcellular location">
    <subcellularLocation>
        <location evidence="1">Membrane</location>
        <topology evidence="1">Multi-pass membrane protein</topology>
    </subcellularLocation>
</comment>
<keyword evidence="4 5" id="KW-0472">Membrane</keyword>
<evidence type="ECO:0000313" key="8">
    <source>
        <dbReference type="Proteomes" id="UP001153737"/>
    </source>
</evidence>
<keyword evidence="3 5" id="KW-1133">Transmembrane helix</keyword>
<keyword evidence="2 5" id="KW-0812">Transmembrane</keyword>
<dbReference type="Pfam" id="PF07690">
    <property type="entry name" value="MFS_1"/>
    <property type="match status" value="1"/>
</dbReference>
<feature type="transmembrane region" description="Helical" evidence="5">
    <location>
        <begin position="248"/>
        <end position="270"/>
    </location>
</feature>
<evidence type="ECO:0000256" key="1">
    <source>
        <dbReference type="ARBA" id="ARBA00004141"/>
    </source>
</evidence>
<dbReference type="Gene3D" id="1.20.1250.20">
    <property type="entry name" value="MFS general substrate transporter like domains"/>
    <property type="match status" value="2"/>
</dbReference>
<feature type="transmembrane region" description="Helical" evidence="5">
    <location>
        <begin position="192"/>
        <end position="211"/>
    </location>
</feature>
<feature type="transmembrane region" description="Helical" evidence="5">
    <location>
        <begin position="126"/>
        <end position="149"/>
    </location>
</feature>
<keyword evidence="8" id="KW-1185">Reference proteome</keyword>
<dbReference type="SUPFAM" id="SSF103473">
    <property type="entry name" value="MFS general substrate transporter"/>
    <property type="match status" value="1"/>
</dbReference>
<evidence type="ECO:0000256" key="2">
    <source>
        <dbReference type="ARBA" id="ARBA00022692"/>
    </source>
</evidence>
<sequence length="348" mass="39521">MDDISTIEHVPKPKAILGIRHLQYLLMFSGAVVVYGMRTVLNVAIVAMLNKEEDATERNYPVYPEWQDHKNVMLSCFSWGHIWFQILAGQIAKNYGPKYYLTAAIIISSACILVIPWFAATVGYKGIIAVRVIEGAFHGVLFPSVHFLLSKWAPVWERAKWGSFVYAGQVLGNCLAMPITGMLCDTNSGWPLAFYFYGCLGMAWSLLWLLLGSNTPGSDKRISSEERKWIESGTVIAKIEIFQVEINVIFTSVPFIAIIITHCGQNWGFWTLLTEIPSFMKEILHYKNTANGVISALPYFIMWLMNLWWSPIADYIIKRKYVTLAASRKIFNSIGDNYNLRVYSWTTA</sequence>
<dbReference type="InterPro" id="IPR036259">
    <property type="entry name" value="MFS_trans_sf"/>
</dbReference>
<dbReference type="PANTHER" id="PTHR11662:SF280">
    <property type="entry name" value="FI21844P1-RELATED"/>
    <property type="match status" value="1"/>
</dbReference>
<proteinExistence type="predicted"/>
<reference evidence="7" key="2">
    <citation type="submission" date="2022-10" db="EMBL/GenBank/DDBJ databases">
        <authorList>
            <consortium name="ENA_rothamsted_submissions"/>
            <consortium name="culmorum"/>
            <person name="King R."/>
        </authorList>
    </citation>
    <scope>NUCLEOTIDE SEQUENCE</scope>
</reference>
<evidence type="ECO:0000259" key="6">
    <source>
        <dbReference type="PROSITE" id="PS50850"/>
    </source>
</evidence>
<dbReference type="AlphaFoldDB" id="A0A9P0DLG4"/>
<dbReference type="GO" id="GO:0016020">
    <property type="term" value="C:membrane"/>
    <property type="evidence" value="ECO:0007669"/>
    <property type="project" value="UniProtKB-SubCell"/>
</dbReference>
<protein>
    <recommendedName>
        <fullName evidence="6">Major facilitator superfamily (MFS) profile domain-containing protein</fullName>
    </recommendedName>
</protein>
<evidence type="ECO:0000256" key="4">
    <source>
        <dbReference type="ARBA" id="ARBA00023136"/>
    </source>
</evidence>
<feature type="transmembrane region" description="Helical" evidence="5">
    <location>
        <begin position="290"/>
        <end position="309"/>
    </location>
</feature>
<dbReference type="EMBL" id="OU896722">
    <property type="protein sequence ID" value="CAH1154736.1"/>
    <property type="molecule type" value="Genomic_DNA"/>
</dbReference>
<gene>
    <name evidence="7" type="ORF">PHAECO_LOCUS5373</name>
</gene>
<dbReference type="PANTHER" id="PTHR11662">
    <property type="entry name" value="SOLUTE CARRIER FAMILY 17"/>
    <property type="match status" value="1"/>
</dbReference>
<dbReference type="GO" id="GO:0022857">
    <property type="term" value="F:transmembrane transporter activity"/>
    <property type="evidence" value="ECO:0007669"/>
    <property type="project" value="InterPro"/>
</dbReference>
<dbReference type="GO" id="GO:0006820">
    <property type="term" value="P:monoatomic anion transport"/>
    <property type="evidence" value="ECO:0007669"/>
    <property type="project" value="TreeGrafter"/>
</dbReference>
<reference evidence="7" key="1">
    <citation type="submission" date="2022-01" db="EMBL/GenBank/DDBJ databases">
        <authorList>
            <person name="King R."/>
        </authorList>
    </citation>
    <scope>NUCLEOTIDE SEQUENCE</scope>
</reference>
<evidence type="ECO:0000256" key="3">
    <source>
        <dbReference type="ARBA" id="ARBA00022989"/>
    </source>
</evidence>
<dbReference type="OrthoDB" id="2985014at2759"/>
<evidence type="ECO:0000313" key="7">
    <source>
        <dbReference type="EMBL" id="CAH1154736.1"/>
    </source>
</evidence>
<dbReference type="InterPro" id="IPR050382">
    <property type="entry name" value="MFS_Na/Anion_cotransporter"/>
</dbReference>